<feature type="chain" id="PRO_5040872902" evidence="4">
    <location>
        <begin position="20"/>
        <end position="593"/>
    </location>
</feature>
<dbReference type="SUPFAM" id="SSF53850">
    <property type="entry name" value="Periplasmic binding protein-like II"/>
    <property type="match status" value="1"/>
</dbReference>
<comment type="subcellular location">
    <subcellularLocation>
        <location evidence="1">Periplasm</location>
    </subcellularLocation>
</comment>
<keyword evidence="7" id="KW-1185">Reference proteome</keyword>
<reference evidence="6" key="1">
    <citation type="submission" date="2020-01" db="EMBL/GenBank/DDBJ databases">
        <authorList>
            <person name="Rat A."/>
        </authorList>
    </citation>
    <scope>NUCLEOTIDE SEQUENCE</scope>
    <source>
        <strain evidence="6">LMG 31228</strain>
    </source>
</reference>
<sequence length="593" mass="66649">MTRICIYAAALLLPLSAAARDDAVAAHGQPALPAGFTHFPHVRADAPKGCAIRMAQAGTFDTLNPFTLRGRFVMGVWNWVHDPLLMSSPEESLVSYAHLAERVEIDEPARRVRFTLRQTARWHDGRPVTAEDVAFTVAALARHGRPFHRSLLERADPRIEGPRSISLALPPGEARHGALRLGEVQVLPRHIWEGRDFGALTMELPVGSGPYRVTGVEPGRRVVFGRNRDWWARDLPTGRGRHNFDRIEVTWYRDRIAAFEGLMAGREDWMQEPDARRWAVGYDLPPVREGRIRRIEQPHWFITGMNGFAFNLRRTRFADPRVREALGLLLDFEWANAALFHGAFRRTASFFENSELAARAAPDAAERALMGEFPGLFPAEAFERPWMPPRSDGSGRDRAALERALALLDAAGWAPREDDGRLVSKASGEPFSLSVLAQSSSQQALVGVWFRALRRVGIAPRFEVVDAATFTARTRAHDFDLVFRFTIPPEWPGAEQRNLWSSEAAARPGSGNLNGIADPALDGLLGRLVAAQDRATLVTTARVLDRALQWRWLVVPAHYDPVRRLAIADRFAWPERRPRYSYGDDAWWCREAE</sequence>
<organism evidence="6 7">
    <name type="scientific">Neoroseomonas eburnea</name>
    <dbReference type="NCBI Taxonomy" id="1346889"/>
    <lineage>
        <taxon>Bacteria</taxon>
        <taxon>Pseudomonadati</taxon>
        <taxon>Pseudomonadota</taxon>
        <taxon>Alphaproteobacteria</taxon>
        <taxon>Acetobacterales</taxon>
        <taxon>Acetobacteraceae</taxon>
        <taxon>Neoroseomonas</taxon>
    </lineage>
</organism>
<name>A0A9X9XIW9_9PROT</name>
<dbReference type="InterPro" id="IPR030678">
    <property type="entry name" value="Peptide/Ni-bd"/>
</dbReference>
<dbReference type="PANTHER" id="PTHR30290:SF64">
    <property type="entry name" value="ABC TRANSPORTER PERIPLASMIC BINDING PROTEIN"/>
    <property type="match status" value="1"/>
</dbReference>
<proteinExistence type="inferred from homology"/>
<evidence type="ECO:0000259" key="5">
    <source>
        <dbReference type="Pfam" id="PF00496"/>
    </source>
</evidence>
<reference evidence="6" key="2">
    <citation type="journal article" date="2021" name="Syst. Appl. Microbiol.">
        <title>Roseomonas hellenica sp. nov., isolated from roots of wild-growing Alkanna tinctoria.</title>
        <authorList>
            <person name="Rat A."/>
            <person name="Naranjo H.D."/>
            <person name="Lebbe L."/>
            <person name="Cnockaert M."/>
            <person name="Krigas N."/>
            <person name="Grigoriadou K."/>
            <person name="Maloupa E."/>
            <person name="Willems A."/>
        </authorList>
    </citation>
    <scope>NUCLEOTIDE SEQUENCE</scope>
    <source>
        <strain evidence="6">LMG 31228</strain>
    </source>
</reference>
<dbReference type="CDD" id="cd08497">
    <property type="entry name" value="MbnE-like"/>
    <property type="match status" value="1"/>
</dbReference>
<evidence type="ECO:0000313" key="7">
    <source>
        <dbReference type="Proteomes" id="UP001138709"/>
    </source>
</evidence>
<gene>
    <name evidence="6" type="ORF">GXW74_24455</name>
</gene>
<protein>
    <submittedName>
        <fullName evidence="6">ABC transporter substrate-binding protein</fullName>
    </submittedName>
</protein>
<accession>A0A9X9XIW9</accession>
<dbReference type="Pfam" id="PF00496">
    <property type="entry name" value="SBP_bac_5"/>
    <property type="match status" value="1"/>
</dbReference>
<evidence type="ECO:0000256" key="3">
    <source>
        <dbReference type="ARBA" id="ARBA00022729"/>
    </source>
</evidence>
<evidence type="ECO:0000256" key="1">
    <source>
        <dbReference type="ARBA" id="ARBA00004418"/>
    </source>
</evidence>
<dbReference type="GO" id="GO:0043190">
    <property type="term" value="C:ATP-binding cassette (ABC) transporter complex"/>
    <property type="evidence" value="ECO:0007669"/>
    <property type="project" value="InterPro"/>
</dbReference>
<dbReference type="GO" id="GO:0030288">
    <property type="term" value="C:outer membrane-bounded periplasmic space"/>
    <property type="evidence" value="ECO:0007669"/>
    <property type="project" value="TreeGrafter"/>
</dbReference>
<dbReference type="Gene3D" id="3.40.190.10">
    <property type="entry name" value="Periplasmic binding protein-like II"/>
    <property type="match status" value="1"/>
</dbReference>
<dbReference type="PANTHER" id="PTHR30290">
    <property type="entry name" value="PERIPLASMIC BINDING COMPONENT OF ABC TRANSPORTER"/>
    <property type="match status" value="1"/>
</dbReference>
<dbReference type="Proteomes" id="UP001138709">
    <property type="component" value="Unassembled WGS sequence"/>
</dbReference>
<keyword evidence="3 4" id="KW-0732">Signal</keyword>
<dbReference type="AlphaFoldDB" id="A0A9X9XIW9"/>
<dbReference type="EMBL" id="JAAEDL010000037">
    <property type="protein sequence ID" value="MBR0683655.1"/>
    <property type="molecule type" value="Genomic_DNA"/>
</dbReference>
<feature type="signal peptide" evidence="4">
    <location>
        <begin position="1"/>
        <end position="19"/>
    </location>
</feature>
<dbReference type="InterPro" id="IPR039424">
    <property type="entry name" value="SBP_5"/>
</dbReference>
<dbReference type="PIRSF" id="PIRSF002741">
    <property type="entry name" value="MppA"/>
    <property type="match status" value="1"/>
</dbReference>
<evidence type="ECO:0000256" key="2">
    <source>
        <dbReference type="ARBA" id="ARBA00005695"/>
    </source>
</evidence>
<evidence type="ECO:0000313" key="6">
    <source>
        <dbReference type="EMBL" id="MBR0683655.1"/>
    </source>
</evidence>
<dbReference type="RefSeq" id="WP_211849221.1">
    <property type="nucleotide sequence ID" value="NZ_JAAEDL010000037.1"/>
</dbReference>
<dbReference type="GO" id="GO:1904680">
    <property type="term" value="F:peptide transmembrane transporter activity"/>
    <property type="evidence" value="ECO:0007669"/>
    <property type="project" value="TreeGrafter"/>
</dbReference>
<dbReference type="InterPro" id="IPR000914">
    <property type="entry name" value="SBP_5_dom"/>
</dbReference>
<comment type="similarity">
    <text evidence="2">Belongs to the bacterial solute-binding protein 5 family.</text>
</comment>
<dbReference type="GO" id="GO:0042884">
    <property type="term" value="P:microcin transport"/>
    <property type="evidence" value="ECO:0007669"/>
    <property type="project" value="TreeGrafter"/>
</dbReference>
<comment type="caution">
    <text evidence="6">The sequence shown here is derived from an EMBL/GenBank/DDBJ whole genome shotgun (WGS) entry which is preliminary data.</text>
</comment>
<evidence type="ECO:0000256" key="4">
    <source>
        <dbReference type="SAM" id="SignalP"/>
    </source>
</evidence>
<feature type="domain" description="Solute-binding protein family 5" evidence="5">
    <location>
        <begin position="97"/>
        <end position="500"/>
    </location>
</feature>
<dbReference type="Gene3D" id="3.10.105.10">
    <property type="entry name" value="Dipeptide-binding Protein, Domain 3"/>
    <property type="match status" value="1"/>
</dbReference>
<dbReference type="GO" id="GO:0015833">
    <property type="term" value="P:peptide transport"/>
    <property type="evidence" value="ECO:0007669"/>
    <property type="project" value="TreeGrafter"/>
</dbReference>